<evidence type="ECO:0000256" key="12">
    <source>
        <dbReference type="ARBA" id="ARBA00022833"/>
    </source>
</evidence>
<keyword evidence="15" id="KW-0449">Lipoprotein</keyword>
<dbReference type="GO" id="GO:0005886">
    <property type="term" value="C:plasma membrane"/>
    <property type="evidence" value="ECO:0007669"/>
    <property type="project" value="UniProtKB-SubCell"/>
</dbReference>
<evidence type="ECO:0000256" key="15">
    <source>
        <dbReference type="ARBA" id="ARBA00023288"/>
    </source>
</evidence>
<dbReference type="EC" id="3.4.11.7" evidence="6"/>
<dbReference type="EMBL" id="JBFDAA010000019">
    <property type="protein sequence ID" value="KAL1115578.1"/>
    <property type="molecule type" value="Genomic_DNA"/>
</dbReference>
<evidence type="ECO:0000256" key="7">
    <source>
        <dbReference type="ARBA" id="ARBA00022438"/>
    </source>
</evidence>
<evidence type="ECO:0000256" key="14">
    <source>
        <dbReference type="ARBA" id="ARBA00023049"/>
    </source>
</evidence>
<evidence type="ECO:0000259" key="16">
    <source>
        <dbReference type="Pfam" id="PF01433"/>
    </source>
</evidence>
<comment type="subunit">
    <text evidence="5">Homodimer; disulfide-linked.</text>
</comment>
<keyword evidence="7" id="KW-0031">Aminopeptidase</keyword>
<proteinExistence type="inferred from homology"/>
<evidence type="ECO:0000256" key="9">
    <source>
        <dbReference type="ARBA" id="ARBA00022670"/>
    </source>
</evidence>
<dbReference type="Proteomes" id="UP001558652">
    <property type="component" value="Unassembled WGS sequence"/>
</dbReference>
<name>A0ABD0Y9C4_9HEMI</name>
<dbReference type="Gene3D" id="2.60.40.1730">
    <property type="entry name" value="tricorn interacting facor f3 domain"/>
    <property type="match status" value="1"/>
</dbReference>
<dbReference type="GO" id="GO:0098552">
    <property type="term" value="C:side of membrane"/>
    <property type="evidence" value="ECO:0007669"/>
    <property type="project" value="UniProtKB-KW"/>
</dbReference>
<dbReference type="GO" id="GO:0008237">
    <property type="term" value="F:metallopeptidase activity"/>
    <property type="evidence" value="ECO:0007669"/>
    <property type="project" value="UniProtKB-KW"/>
</dbReference>
<dbReference type="InterPro" id="IPR001930">
    <property type="entry name" value="Peptidase_M1"/>
</dbReference>
<comment type="caution">
    <text evidence="18">The sequence shown here is derived from an EMBL/GenBank/DDBJ whole genome shotgun (WGS) entry which is preliminary data.</text>
</comment>
<dbReference type="InterPro" id="IPR014782">
    <property type="entry name" value="Peptidase_M1_dom"/>
</dbReference>
<organism evidence="18 19">
    <name type="scientific">Ranatra chinensis</name>
    <dbReference type="NCBI Taxonomy" id="642074"/>
    <lineage>
        <taxon>Eukaryota</taxon>
        <taxon>Metazoa</taxon>
        <taxon>Ecdysozoa</taxon>
        <taxon>Arthropoda</taxon>
        <taxon>Hexapoda</taxon>
        <taxon>Insecta</taxon>
        <taxon>Pterygota</taxon>
        <taxon>Neoptera</taxon>
        <taxon>Paraneoptera</taxon>
        <taxon>Hemiptera</taxon>
        <taxon>Heteroptera</taxon>
        <taxon>Panheteroptera</taxon>
        <taxon>Nepomorpha</taxon>
        <taxon>Nepidae</taxon>
        <taxon>Ranatrinae</taxon>
        <taxon>Ranatra</taxon>
    </lineage>
</organism>
<dbReference type="GO" id="GO:0004230">
    <property type="term" value="F:glutamyl aminopeptidase activity"/>
    <property type="evidence" value="ECO:0007669"/>
    <property type="project" value="UniProtKB-EC"/>
</dbReference>
<evidence type="ECO:0000256" key="5">
    <source>
        <dbReference type="ARBA" id="ARBA00011748"/>
    </source>
</evidence>
<evidence type="ECO:0000313" key="18">
    <source>
        <dbReference type="EMBL" id="KAL1115578.1"/>
    </source>
</evidence>
<accession>A0ABD0Y9C4</accession>
<dbReference type="PANTHER" id="PTHR11533:SF276">
    <property type="entry name" value="GLUTAMYL AMINOPEPTIDASE"/>
    <property type="match status" value="1"/>
</dbReference>
<dbReference type="SUPFAM" id="SSF55486">
    <property type="entry name" value="Metalloproteases ('zincins'), catalytic domain"/>
    <property type="match status" value="1"/>
</dbReference>
<evidence type="ECO:0000256" key="3">
    <source>
        <dbReference type="ARBA" id="ARBA00004609"/>
    </source>
</evidence>
<keyword evidence="12" id="KW-0862">Zinc</keyword>
<dbReference type="GO" id="GO:0006508">
    <property type="term" value="P:proteolysis"/>
    <property type="evidence" value="ECO:0007669"/>
    <property type="project" value="UniProtKB-KW"/>
</dbReference>
<dbReference type="InterPro" id="IPR027268">
    <property type="entry name" value="Peptidase_M4/M1_CTD_sf"/>
</dbReference>
<dbReference type="AlphaFoldDB" id="A0ABD0Y9C4"/>
<comment type="subcellular location">
    <subcellularLocation>
        <location evidence="3">Cell membrane</location>
        <topology evidence="3">Lipid-anchor</topology>
        <topology evidence="3">GPI-anchor</topology>
    </subcellularLocation>
</comment>
<dbReference type="InterPro" id="IPR050344">
    <property type="entry name" value="Peptidase_M1_aminopeptidases"/>
</dbReference>
<reference evidence="18 19" key="1">
    <citation type="submission" date="2024-07" db="EMBL/GenBank/DDBJ databases">
        <title>Chromosome-level genome assembly of the water stick insect Ranatra chinensis (Heteroptera: Nepidae).</title>
        <authorList>
            <person name="Liu X."/>
        </authorList>
    </citation>
    <scope>NUCLEOTIDE SEQUENCE [LARGE SCALE GENOMIC DNA]</scope>
    <source>
        <strain evidence="18">Cailab_2021Rc</strain>
        <tissue evidence="18">Muscle</tissue>
    </source>
</reference>
<sequence>CVLSYFEPTYARHVFPCFDEPYFKAKFSIQLIHPSLPIYRALSNTVQDYDICDYPLEGLTSTNFTLSPKMSTYLVCFVIGEFESSQSVETETGFNVSVYSRPSLVQNTILARDLALKVVQYFGRYFCFDYPLPKLDLVAIPNSHISAMENWGLITFRESVILLEEGDYSCSELQRMVQVVSHELAHMWFGNLGEYQRI</sequence>
<keyword evidence="8" id="KW-0336">GPI-anchor</keyword>
<keyword evidence="11" id="KW-0378">Hydrolase</keyword>
<evidence type="ECO:0000256" key="6">
    <source>
        <dbReference type="ARBA" id="ARBA00012567"/>
    </source>
</evidence>
<evidence type="ECO:0000256" key="8">
    <source>
        <dbReference type="ARBA" id="ARBA00022622"/>
    </source>
</evidence>
<evidence type="ECO:0000256" key="1">
    <source>
        <dbReference type="ARBA" id="ARBA00001703"/>
    </source>
</evidence>
<keyword evidence="9" id="KW-0645">Protease</keyword>
<evidence type="ECO:0000256" key="10">
    <source>
        <dbReference type="ARBA" id="ARBA00022723"/>
    </source>
</evidence>
<dbReference type="SUPFAM" id="SSF63737">
    <property type="entry name" value="Leukotriene A4 hydrolase N-terminal domain"/>
    <property type="match status" value="1"/>
</dbReference>
<evidence type="ECO:0000256" key="4">
    <source>
        <dbReference type="ARBA" id="ARBA00010136"/>
    </source>
</evidence>
<keyword evidence="14" id="KW-0482">Metalloprotease</keyword>
<feature type="domain" description="Aminopeptidase N-like N-terminal" evidence="17">
    <location>
        <begin position="3"/>
        <end position="74"/>
    </location>
</feature>
<dbReference type="InterPro" id="IPR045357">
    <property type="entry name" value="Aminopeptidase_N-like_N"/>
</dbReference>
<dbReference type="PRINTS" id="PR00756">
    <property type="entry name" value="ALADIPTASE"/>
</dbReference>
<keyword evidence="13" id="KW-0106">Calcium</keyword>
<comment type="similarity">
    <text evidence="4">Belongs to the peptidase M1 family.</text>
</comment>
<keyword evidence="19" id="KW-1185">Reference proteome</keyword>
<feature type="domain" description="Peptidase M1 membrane alanine aminopeptidase" evidence="16">
    <location>
        <begin position="113"/>
        <end position="192"/>
    </location>
</feature>
<comment type="cofactor">
    <cofactor evidence="2">
        <name>Zn(2+)</name>
        <dbReference type="ChEBI" id="CHEBI:29105"/>
    </cofactor>
</comment>
<keyword evidence="8" id="KW-0325">Glycoprotein</keyword>
<evidence type="ECO:0000313" key="19">
    <source>
        <dbReference type="Proteomes" id="UP001558652"/>
    </source>
</evidence>
<keyword evidence="10" id="KW-0479">Metal-binding</keyword>
<evidence type="ECO:0000259" key="17">
    <source>
        <dbReference type="Pfam" id="PF17900"/>
    </source>
</evidence>
<gene>
    <name evidence="18" type="ORF">AAG570_005868</name>
</gene>
<dbReference type="PANTHER" id="PTHR11533">
    <property type="entry name" value="PROTEASE M1 ZINC METALLOPROTEASE"/>
    <property type="match status" value="1"/>
</dbReference>
<keyword evidence="8" id="KW-0472">Membrane</keyword>
<dbReference type="GO" id="GO:0046872">
    <property type="term" value="F:metal ion binding"/>
    <property type="evidence" value="ECO:0007669"/>
    <property type="project" value="UniProtKB-KW"/>
</dbReference>
<dbReference type="Pfam" id="PF01433">
    <property type="entry name" value="Peptidase_M1"/>
    <property type="match status" value="1"/>
</dbReference>
<dbReference type="Pfam" id="PF17900">
    <property type="entry name" value="Peptidase_M1_N"/>
    <property type="match status" value="1"/>
</dbReference>
<comment type="catalytic activity">
    <reaction evidence="1">
        <text>Release of N-terminal glutamate (and to a lesser extent aspartate) from a peptide.</text>
        <dbReference type="EC" id="3.4.11.7"/>
    </reaction>
</comment>
<evidence type="ECO:0000256" key="11">
    <source>
        <dbReference type="ARBA" id="ARBA00022801"/>
    </source>
</evidence>
<dbReference type="Gene3D" id="1.10.390.10">
    <property type="entry name" value="Neutral Protease Domain 2"/>
    <property type="match status" value="1"/>
</dbReference>
<evidence type="ECO:0000256" key="13">
    <source>
        <dbReference type="ARBA" id="ARBA00022837"/>
    </source>
</evidence>
<feature type="non-terminal residue" evidence="18">
    <location>
        <position position="1"/>
    </location>
</feature>
<protein>
    <recommendedName>
        <fullName evidence="6">glutamyl aminopeptidase</fullName>
        <ecNumber evidence="6">3.4.11.7</ecNumber>
    </recommendedName>
</protein>
<dbReference type="InterPro" id="IPR042097">
    <property type="entry name" value="Aminopeptidase_N-like_N_sf"/>
</dbReference>
<evidence type="ECO:0000256" key="2">
    <source>
        <dbReference type="ARBA" id="ARBA00001947"/>
    </source>
</evidence>